<name>A0AAD3NSS7_CRYJA</name>
<keyword evidence="3" id="KW-1185">Reference proteome</keyword>
<comment type="caution">
    <text evidence="2">The sequence shown here is derived from an EMBL/GenBank/DDBJ whole genome shotgun (WGS) entry which is preliminary data.</text>
</comment>
<evidence type="ECO:0000256" key="1">
    <source>
        <dbReference type="SAM" id="MobiDB-lite"/>
    </source>
</evidence>
<dbReference type="Proteomes" id="UP001234787">
    <property type="component" value="Unassembled WGS sequence"/>
</dbReference>
<dbReference type="EMBL" id="BSEH01000285">
    <property type="protein sequence ID" value="GLJ58138.1"/>
    <property type="molecule type" value="Genomic_DNA"/>
</dbReference>
<feature type="region of interest" description="Disordered" evidence="1">
    <location>
        <begin position="114"/>
        <end position="133"/>
    </location>
</feature>
<gene>
    <name evidence="2" type="ORF">SUGI_1421190</name>
</gene>
<feature type="region of interest" description="Disordered" evidence="1">
    <location>
        <begin position="1"/>
        <end position="23"/>
    </location>
</feature>
<reference evidence="2" key="1">
    <citation type="submission" date="2022-12" db="EMBL/GenBank/DDBJ databases">
        <title>Chromosome-Level Genome Assembly of Japanese Cedar (Cryptomeriajaponica D. Don).</title>
        <authorList>
            <person name="Fujino T."/>
            <person name="Yamaguchi K."/>
            <person name="Yokoyama T."/>
            <person name="Hamanaka T."/>
            <person name="Harazono Y."/>
            <person name="Kamada H."/>
            <person name="Kobayashi W."/>
            <person name="Ujino-Ihara T."/>
            <person name="Uchiyama K."/>
            <person name="Matsumoto A."/>
            <person name="Izuno A."/>
            <person name="Tsumura Y."/>
            <person name="Toyoda A."/>
            <person name="Shigenobu S."/>
            <person name="Moriguchi Y."/>
            <person name="Ueno S."/>
            <person name="Kasahara M."/>
        </authorList>
    </citation>
    <scope>NUCLEOTIDE SEQUENCE</scope>
</reference>
<accession>A0AAD3NSS7</accession>
<proteinExistence type="predicted"/>
<evidence type="ECO:0000313" key="3">
    <source>
        <dbReference type="Proteomes" id="UP001234787"/>
    </source>
</evidence>
<organism evidence="2 3">
    <name type="scientific">Cryptomeria japonica</name>
    <name type="common">Japanese cedar</name>
    <name type="synonym">Cupressus japonica</name>
    <dbReference type="NCBI Taxonomy" id="3369"/>
    <lineage>
        <taxon>Eukaryota</taxon>
        <taxon>Viridiplantae</taxon>
        <taxon>Streptophyta</taxon>
        <taxon>Embryophyta</taxon>
        <taxon>Tracheophyta</taxon>
        <taxon>Spermatophyta</taxon>
        <taxon>Pinopsida</taxon>
        <taxon>Pinidae</taxon>
        <taxon>Conifers II</taxon>
        <taxon>Cupressales</taxon>
        <taxon>Cupressaceae</taxon>
        <taxon>Cryptomeria</taxon>
    </lineage>
</organism>
<evidence type="ECO:0000313" key="2">
    <source>
        <dbReference type="EMBL" id="GLJ58138.1"/>
    </source>
</evidence>
<protein>
    <submittedName>
        <fullName evidence="2">Uncharacterized protein</fullName>
    </submittedName>
</protein>
<dbReference type="AlphaFoldDB" id="A0AAD3NSS7"/>
<sequence>MVETNSQKSRREAKEAQESTNMSSYEFDMDAYRNIPNVEHMDTINNNDTHSDNMDIFFVHSTEVEDTIMYPHFNRLVEEIMRRDRQYFLQVMAQSGAKIPHDFDMSQIMENRPLQQTHSNMDQRRPNSGGNRGPHLVLESPSSLFQKPEVPYAHGQAYDTHLHRLIWKSYAERYAQSHTNAKGQPQKQLDIQRHVQNLDTRKPHIKFGGNTLEQTHDMPIEYGIHGQSRYSIPHHDSIPSGPYTQYHYRPPPYEHVYDQYLPYMQHAPPPICASSMGYGPRSQSPPKSNLEQQIRDLQKKMEDINTPKPTYTMRDICPYPFYKSIPMPPFPTHFVMPKFDKYRGKGDPKAHIRQFFIACIEVVAEETYLMRLFPQSLGDQAMAFI</sequence>